<keyword evidence="8" id="KW-1185">Reference proteome</keyword>
<dbReference type="InterPro" id="IPR001841">
    <property type="entry name" value="Znf_RING"/>
</dbReference>
<evidence type="ECO:0000313" key="7">
    <source>
        <dbReference type="EMBL" id="CAI2363150.1"/>
    </source>
</evidence>
<evidence type="ECO:0000313" key="8">
    <source>
        <dbReference type="Proteomes" id="UP001295684"/>
    </source>
</evidence>
<keyword evidence="1" id="KW-0479">Metal-binding</keyword>
<feature type="region of interest" description="Disordered" evidence="5">
    <location>
        <begin position="54"/>
        <end position="78"/>
    </location>
</feature>
<gene>
    <name evidence="7" type="ORF">ECRASSUSDP1_LOCUS4480</name>
</gene>
<evidence type="ECO:0000256" key="4">
    <source>
        <dbReference type="PROSITE-ProRule" id="PRU00175"/>
    </source>
</evidence>
<dbReference type="PROSITE" id="PS00282">
    <property type="entry name" value="KAZAL_1"/>
    <property type="match status" value="1"/>
</dbReference>
<sequence length="412" mass="48923">MESYSEPVEVQSLVDSLMIVRQMEEPEERAERLMREKQRRINEYGERMKKLKEEQRKLMKEKREKTQRPQQEELKEKVIQGQCDKTGRWERITLGFRNKINDAKKRIYALGAQYQGIQSVNSEEVKEINEEPDRNASSLENHEEEKVIQPEDEELKTLPDEDHTDFTDEADRRAAAAEARKEKMKRVLELREKAKEMYSKRNIDERTGNRGIIGRVRRQMRRPEWNGNGGMVFEELKEKELVFKEKLDIENTPDSELIQDYKDQMILIRDFILFNKRIPDKKVNPKDFIDKKDYLRKQLNLNSFSYYDGNMHTGFKIIETVNLQKLFVYDPEHECYSVISGEKAPTDSTDKGIFSYFNTEGRECIHCTEQFQKGDILMKLSACGHTFHADCAEEYMYYSNKCPLCRARLYKK</sequence>
<dbReference type="PANTHER" id="PTHR14155:SF627">
    <property type="entry name" value="OS06G0192800 PROTEIN"/>
    <property type="match status" value="1"/>
</dbReference>
<dbReference type="AlphaFoldDB" id="A0AAD1XA97"/>
<keyword evidence="3" id="KW-0862">Zinc</keyword>
<dbReference type="Pfam" id="PF13639">
    <property type="entry name" value="zf-RING_2"/>
    <property type="match status" value="1"/>
</dbReference>
<dbReference type="InterPro" id="IPR013083">
    <property type="entry name" value="Znf_RING/FYVE/PHD"/>
</dbReference>
<keyword evidence="2 4" id="KW-0863">Zinc-finger</keyword>
<protein>
    <recommendedName>
        <fullName evidence="6">RING-type domain-containing protein</fullName>
    </recommendedName>
</protein>
<comment type="caution">
    <text evidence="7">The sequence shown here is derived from an EMBL/GenBank/DDBJ whole genome shotgun (WGS) entry which is preliminary data.</text>
</comment>
<dbReference type="PANTHER" id="PTHR14155">
    <property type="entry name" value="RING FINGER DOMAIN-CONTAINING"/>
    <property type="match status" value="1"/>
</dbReference>
<proteinExistence type="predicted"/>
<dbReference type="InterPro" id="IPR053238">
    <property type="entry name" value="RING-H2_zinc_finger"/>
</dbReference>
<organism evidence="7 8">
    <name type="scientific">Euplotes crassus</name>
    <dbReference type="NCBI Taxonomy" id="5936"/>
    <lineage>
        <taxon>Eukaryota</taxon>
        <taxon>Sar</taxon>
        <taxon>Alveolata</taxon>
        <taxon>Ciliophora</taxon>
        <taxon>Intramacronucleata</taxon>
        <taxon>Spirotrichea</taxon>
        <taxon>Hypotrichia</taxon>
        <taxon>Euplotida</taxon>
        <taxon>Euplotidae</taxon>
        <taxon>Moneuplotes</taxon>
    </lineage>
</organism>
<dbReference type="PROSITE" id="PS50089">
    <property type="entry name" value="ZF_RING_2"/>
    <property type="match status" value="1"/>
</dbReference>
<reference evidence="7" key="1">
    <citation type="submission" date="2023-07" db="EMBL/GenBank/DDBJ databases">
        <authorList>
            <consortium name="AG Swart"/>
            <person name="Singh M."/>
            <person name="Singh A."/>
            <person name="Seah K."/>
            <person name="Emmerich C."/>
        </authorList>
    </citation>
    <scope>NUCLEOTIDE SEQUENCE</scope>
    <source>
        <strain evidence="7">DP1</strain>
    </source>
</reference>
<accession>A0AAD1XA97</accession>
<dbReference type="SUPFAM" id="SSF57850">
    <property type="entry name" value="RING/U-box"/>
    <property type="match status" value="1"/>
</dbReference>
<name>A0AAD1XA97_EUPCR</name>
<evidence type="ECO:0000256" key="2">
    <source>
        <dbReference type="ARBA" id="ARBA00022771"/>
    </source>
</evidence>
<feature type="region of interest" description="Disordered" evidence="5">
    <location>
        <begin position="128"/>
        <end position="165"/>
    </location>
</feature>
<dbReference type="SMART" id="SM00184">
    <property type="entry name" value="RING"/>
    <property type="match status" value="1"/>
</dbReference>
<dbReference type="Gene3D" id="3.30.40.10">
    <property type="entry name" value="Zinc/RING finger domain, C3HC4 (zinc finger)"/>
    <property type="match status" value="1"/>
</dbReference>
<evidence type="ECO:0000256" key="1">
    <source>
        <dbReference type="ARBA" id="ARBA00022723"/>
    </source>
</evidence>
<evidence type="ECO:0000259" key="6">
    <source>
        <dbReference type="PROSITE" id="PS50089"/>
    </source>
</evidence>
<evidence type="ECO:0000256" key="3">
    <source>
        <dbReference type="ARBA" id="ARBA00022833"/>
    </source>
</evidence>
<dbReference type="EMBL" id="CAMPGE010004302">
    <property type="protein sequence ID" value="CAI2363150.1"/>
    <property type="molecule type" value="Genomic_DNA"/>
</dbReference>
<dbReference type="InterPro" id="IPR002350">
    <property type="entry name" value="Kazal_dom"/>
</dbReference>
<feature type="domain" description="RING-type" evidence="6">
    <location>
        <begin position="364"/>
        <end position="406"/>
    </location>
</feature>
<evidence type="ECO:0000256" key="5">
    <source>
        <dbReference type="SAM" id="MobiDB-lite"/>
    </source>
</evidence>
<dbReference type="GO" id="GO:0008270">
    <property type="term" value="F:zinc ion binding"/>
    <property type="evidence" value="ECO:0007669"/>
    <property type="project" value="UniProtKB-KW"/>
</dbReference>
<dbReference type="Proteomes" id="UP001295684">
    <property type="component" value="Unassembled WGS sequence"/>
</dbReference>